<evidence type="ECO:0000313" key="2">
    <source>
        <dbReference type="EMBL" id="ESK41073.1"/>
    </source>
</evidence>
<dbReference type="OrthoDB" id="6898931at2"/>
<dbReference type="AlphaFoldDB" id="V2TG98"/>
<name>V2TG98_9GAMM</name>
<organism evidence="2 3">
    <name type="scientific">Acinetobacter nectaris CIP 110549</name>
    <dbReference type="NCBI Taxonomy" id="1392540"/>
    <lineage>
        <taxon>Bacteria</taxon>
        <taxon>Pseudomonadati</taxon>
        <taxon>Pseudomonadota</taxon>
        <taxon>Gammaproteobacteria</taxon>
        <taxon>Moraxellales</taxon>
        <taxon>Moraxellaceae</taxon>
        <taxon>Acinetobacter</taxon>
    </lineage>
</organism>
<dbReference type="PATRIC" id="fig|1392540.3.peg.54"/>
<dbReference type="EMBL" id="AYER01000001">
    <property type="protein sequence ID" value="ESK41073.1"/>
    <property type="molecule type" value="Genomic_DNA"/>
</dbReference>
<comment type="caution">
    <text evidence="2">The sequence shown here is derived from an EMBL/GenBank/DDBJ whole genome shotgun (WGS) entry which is preliminary data.</text>
</comment>
<feature type="compositionally biased region" description="Basic and acidic residues" evidence="1">
    <location>
        <begin position="62"/>
        <end position="82"/>
    </location>
</feature>
<evidence type="ECO:0000256" key="1">
    <source>
        <dbReference type="SAM" id="MobiDB-lite"/>
    </source>
</evidence>
<dbReference type="STRING" id="1392540.P256_00058"/>
<evidence type="ECO:0000313" key="3">
    <source>
        <dbReference type="Proteomes" id="UP000023785"/>
    </source>
</evidence>
<reference evidence="2 3" key="1">
    <citation type="submission" date="2013-10" db="EMBL/GenBank/DDBJ databases">
        <title>The Genome Sequence of Acinetobacter nectaris CIP 110549.</title>
        <authorList>
            <consortium name="The Broad Institute Genomics Platform"/>
            <consortium name="The Broad Institute Genome Sequencing Center for Infectious Disease"/>
            <person name="Cerqueira G."/>
            <person name="Feldgarden M."/>
            <person name="Courvalin P."/>
            <person name="Grillot-Courvalin C."/>
            <person name="Clermont D."/>
            <person name="Rocha E."/>
            <person name="Yoon E.-J."/>
            <person name="Nemec A."/>
            <person name="Young S.K."/>
            <person name="Zeng Q."/>
            <person name="Gargeya S."/>
            <person name="Fitzgerald M."/>
            <person name="Abouelleil A."/>
            <person name="Alvarado L."/>
            <person name="Berlin A.M."/>
            <person name="Chapman S.B."/>
            <person name="Gainer-Dewar J."/>
            <person name="Goldberg J."/>
            <person name="Gnerre S."/>
            <person name="Griggs A."/>
            <person name="Gujja S."/>
            <person name="Hansen M."/>
            <person name="Howarth C."/>
            <person name="Imamovic A."/>
            <person name="Ireland A."/>
            <person name="Larimer J."/>
            <person name="McCowan C."/>
            <person name="Murphy C."/>
            <person name="Pearson M."/>
            <person name="Poon T.W."/>
            <person name="Priest M."/>
            <person name="Roberts A."/>
            <person name="Saif S."/>
            <person name="Shea T."/>
            <person name="Sykes S."/>
            <person name="Wortman J."/>
            <person name="Nusbaum C."/>
            <person name="Birren B."/>
        </authorList>
    </citation>
    <scope>NUCLEOTIDE SEQUENCE [LARGE SCALE GENOMIC DNA]</scope>
    <source>
        <strain evidence="2 3">CIP 110549</strain>
    </source>
</reference>
<feature type="region of interest" description="Disordered" evidence="1">
    <location>
        <begin position="62"/>
        <end position="91"/>
    </location>
</feature>
<protein>
    <submittedName>
        <fullName evidence="2">Uncharacterized protein</fullName>
    </submittedName>
</protein>
<sequence>MKYKINAEEFAALSEELKKLYEQSGEEYVLKVDGLPQQEDVAELKASHQKLLDEKKAEAEKRRLAEEQARKEAEERAKKQGDFEQLSKSYEQKLQEQESKYQALIQKNEQREIQATANRIAGKIADGPNAEIISEFISKRLKVSEGVVRVTDDAGTLTISSEDQLADEFKSNPRYASLVRGSLATGGGATGSNGTTNKPFKEMNDEERTQLYKQNPEKFNQLVKGA</sequence>
<keyword evidence="3" id="KW-1185">Reference proteome</keyword>
<accession>V2TG98</accession>
<dbReference type="Proteomes" id="UP000023785">
    <property type="component" value="Unassembled WGS sequence"/>
</dbReference>
<feature type="region of interest" description="Disordered" evidence="1">
    <location>
        <begin position="181"/>
        <end position="201"/>
    </location>
</feature>
<dbReference type="HOGENOM" id="CLU_100871_0_0_6"/>
<dbReference type="eggNOG" id="ENOG5032BVJ">
    <property type="taxonomic scope" value="Bacteria"/>
</dbReference>
<dbReference type="RefSeq" id="WP_023271666.1">
    <property type="nucleotide sequence ID" value="NZ_KI530712.1"/>
</dbReference>
<proteinExistence type="predicted"/>
<gene>
    <name evidence="2" type="ORF">P256_00058</name>
</gene>